<dbReference type="RefSeq" id="WP_397218139.1">
    <property type="nucleotide sequence ID" value="NZ_JBGFSN010000012.1"/>
</dbReference>
<accession>A0ABW7Q1D9</accession>
<evidence type="ECO:0000313" key="1">
    <source>
        <dbReference type="EMBL" id="MFH8136392.1"/>
    </source>
</evidence>
<dbReference type="InterPro" id="IPR016032">
    <property type="entry name" value="Sig_transdc_resp-reg_C-effctor"/>
</dbReference>
<dbReference type="Proteomes" id="UP001611251">
    <property type="component" value="Unassembled WGS sequence"/>
</dbReference>
<keyword evidence="2" id="KW-1185">Reference proteome</keyword>
<dbReference type="InterPro" id="IPR036388">
    <property type="entry name" value="WH-like_DNA-bd_sf"/>
</dbReference>
<evidence type="ECO:0000313" key="2">
    <source>
        <dbReference type="Proteomes" id="UP001611251"/>
    </source>
</evidence>
<organism evidence="1 2">
    <name type="scientific">Pantoea osteomyelitidis</name>
    <dbReference type="NCBI Taxonomy" id="3230026"/>
    <lineage>
        <taxon>Bacteria</taxon>
        <taxon>Pseudomonadati</taxon>
        <taxon>Pseudomonadota</taxon>
        <taxon>Gammaproteobacteria</taxon>
        <taxon>Enterobacterales</taxon>
        <taxon>Erwiniaceae</taxon>
        <taxon>Pantoea</taxon>
    </lineage>
</organism>
<gene>
    <name evidence="1" type="ORF">ABU178_19805</name>
</gene>
<name>A0ABW7Q1D9_9GAMM</name>
<sequence length="91" mass="10471">MVIIDPSYTVHLRKIFPEISESKIEIFTLFVYGMTCKDIAKLKGVSPQAVSKVLREICNMYGVTNLDMLKSVYAIRLDLYTHLNFSFEAYV</sequence>
<dbReference type="EMBL" id="JBGFSN010000012">
    <property type="protein sequence ID" value="MFH8136392.1"/>
    <property type="molecule type" value="Genomic_DNA"/>
</dbReference>
<proteinExistence type="predicted"/>
<dbReference type="Gene3D" id="1.10.10.10">
    <property type="entry name" value="Winged helix-like DNA-binding domain superfamily/Winged helix DNA-binding domain"/>
    <property type="match status" value="1"/>
</dbReference>
<protein>
    <submittedName>
        <fullName evidence="1">Helix-turn-helix transcriptional regulator</fullName>
    </submittedName>
</protein>
<dbReference type="SUPFAM" id="SSF46894">
    <property type="entry name" value="C-terminal effector domain of the bipartite response regulators"/>
    <property type="match status" value="1"/>
</dbReference>
<comment type="caution">
    <text evidence="1">The sequence shown here is derived from an EMBL/GenBank/DDBJ whole genome shotgun (WGS) entry which is preliminary data.</text>
</comment>
<reference evidence="1 2" key="1">
    <citation type="submission" date="2024-08" db="EMBL/GenBank/DDBJ databases">
        <title>Pantoea ronii - a newly identified human opportunistic pathogen.</title>
        <authorList>
            <person name="Keidar-Friedman D."/>
            <person name="Sorek N."/>
            <person name="Leshin-Carmel D."/>
            <person name="Tsur A."/>
            <person name="Amsalem M."/>
            <person name="Tolkach D."/>
            <person name="Brosh-Nissimov T."/>
        </authorList>
    </citation>
    <scope>NUCLEOTIDE SEQUENCE [LARGE SCALE GENOMIC DNA]</scope>
    <source>
        <strain evidence="1 2">AA23256</strain>
    </source>
</reference>